<gene>
    <name evidence="1" type="ORF">GA574_20460</name>
</gene>
<dbReference type="RefSeq" id="WP_147337309.1">
    <property type="nucleotide sequence ID" value="NZ_CP103094.1"/>
</dbReference>
<dbReference type="Gene3D" id="3.30.565.10">
    <property type="entry name" value="Histidine kinase-like ATPase, C-terminal domain"/>
    <property type="match status" value="1"/>
</dbReference>
<organism evidence="1 2">
    <name type="scientific">Bacteroides xylanisolvens</name>
    <dbReference type="NCBI Taxonomy" id="371601"/>
    <lineage>
        <taxon>Bacteria</taxon>
        <taxon>Pseudomonadati</taxon>
        <taxon>Bacteroidota</taxon>
        <taxon>Bacteroidia</taxon>
        <taxon>Bacteroidales</taxon>
        <taxon>Bacteroidaceae</taxon>
        <taxon>Bacteroides</taxon>
    </lineage>
</organism>
<evidence type="ECO:0000313" key="2">
    <source>
        <dbReference type="Proteomes" id="UP000435059"/>
    </source>
</evidence>
<keyword evidence="2" id="KW-1185">Reference proteome</keyword>
<protein>
    <submittedName>
        <fullName evidence="1">Uncharacterized protein</fullName>
    </submittedName>
</protein>
<comment type="caution">
    <text evidence="1">The sequence shown here is derived from an EMBL/GenBank/DDBJ whole genome shotgun (WGS) entry which is preliminary data.</text>
</comment>
<accession>A0A7J5NXL6</accession>
<proteinExistence type="predicted"/>
<dbReference type="InterPro" id="IPR036890">
    <property type="entry name" value="HATPase_C_sf"/>
</dbReference>
<dbReference type="EMBL" id="WDES01000043">
    <property type="protein sequence ID" value="KAB6083261.1"/>
    <property type="molecule type" value="Genomic_DNA"/>
</dbReference>
<dbReference type="SUPFAM" id="SSF55874">
    <property type="entry name" value="ATPase domain of HSP90 chaperone/DNA topoisomerase II/histidine kinase"/>
    <property type="match status" value="1"/>
</dbReference>
<sequence>MGIKKGTYKFKKFLKNRAKSFAKRKSHFNDRKCMRLISKAKGLSYIHRPGRAYKKCIRKKEYKISIPQNFQLFENRSEVIPFLSDLLEYRLNHRVKTINLELQDIKFIDSGAICMLLCVVNHLALYQIRVQGDVPLDEKCKKVFIESGFLNYMKNEDGLPYQINSPNLIVKAGKNTTGNKNISMAIKKSMEFLLSTPRRYQPAYTVAMEICSNSVEHAYTSHAKNWLLSVHQNDNNTVTFTMTDTGQGILKTLKKKFKREIEKVILNKNDCDIVFSAFQRKYGSSTEEINRNRGLPCILDKFNNGYISKLKVITNNVYLDFENQTNNKILNKPFPGVLFSWVVNIDCINKFDNLN</sequence>
<name>A0A7J5NXL6_9BACE</name>
<evidence type="ECO:0000313" key="1">
    <source>
        <dbReference type="EMBL" id="KAB6083261.1"/>
    </source>
</evidence>
<dbReference type="Proteomes" id="UP000435059">
    <property type="component" value="Unassembled WGS sequence"/>
</dbReference>
<dbReference type="AlphaFoldDB" id="A0A7J5NXL6"/>
<reference evidence="1 2" key="1">
    <citation type="journal article" date="2019" name="Nat. Med.">
        <title>A library of human gut bacterial isolates paired with longitudinal multiomics data enables mechanistic microbiome research.</title>
        <authorList>
            <person name="Poyet M."/>
            <person name="Groussin M."/>
            <person name="Gibbons S.M."/>
            <person name="Avila-Pacheco J."/>
            <person name="Jiang X."/>
            <person name="Kearney S.M."/>
            <person name="Perrotta A.R."/>
            <person name="Berdy B."/>
            <person name="Zhao S."/>
            <person name="Lieberman T.D."/>
            <person name="Swanson P.K."/>
            <person name="Smith M."/>
            <person name="Roesemann S."/>
            <person name="Alexander J.E."/>
            <person name="Rich S.A."/>
            <person name="Livny J."/>
            <person name="Vlamakis H."/>
            <person name="Clish C."/>
            <person name="Bullock K."/>
            <person name="Deik A."/>
            <person name="Scott J."/>
            <person name="Pierce K.A."/>
            <person name="Xavier R.J."/>
            <person name="Alm E.J."/>
        </authorList>
    </citation>
    <scope>NUCLEOTIDE SEQUENCE [LARGE SCALE GENOMIC DNA]</scope>
    <source>
        <strain evidence="1 2">BIOML-A74</strain>
    </source>
</reference>